<evidence type="ECO:0000313" key="2">
    <source>
        <dbReference type="EMBL" id="PZO39026.1"/>
    </source>
</evidence>
<dbReference type="GO" id="GO:0003677">
    <property type="term" value="F:DNA binding"/>
    <property type="evidence" value="ECO:0007669"/>
    <property type="project" value="UniProtKB-KW"/>
</dbReference>
<organism evidence="2 3">
    <name type="scientific">Pseudanabaena frigida</name>
    <dbReference type="NCBI Taxonomy" id="945775"/>
    <lineage>
        <taxon>Bacteria</taxon>
        <taxon>Bacillati</taxon>
        <taxon>Cyanobacteriota</taxon>
        <taxon>Cyanophyceae</taxon>
        <taxon>Pseudanabaenales</taxon>
        <taxon>Pseudanabaenaceae</taxon>
        <taxon>Pseudanabaena</taxon>
    </lineage>
</organism>
<comment type="caution">
    <text evidence="2">The sequence shown here is derived from an EMBL/GenBank/DDBJ whole genome shotgun (WGS) entry which is preliminary data.</text>
</comment>
<dbReference type="Gene3D" id="1.10.10.10">
    <property type="entry name" value="Winged helix-like DNA-binding domain superfamily/Winged helix DNA-binding domain"/>
    <property type="match status" value="1"/>
</dbReference>
<sequence>MELSCKVDYACIALLELAVRHKQGKPTSVSEIAISQSIPIRYLDQVMAMLRRSGIIKSQRGAKGGYHLAREPWQIKLTDVVVALDGESTQEQKNSELLTIEKAAVIDMWETAKVASFEILHKHTLEDLLRKCEEKKQADVMFYI</sequence>
<dbReference type="InterPro" id="IPR030489">
    <property type="entry name" value="TR_Rrf2-type_CS"/>
</dbReference>
<dbReference type="Pfam" id="PF02082">
    <property type="entry name" value="Rrf2"/>
    <property type="match status" value="1"/>
</dbReference>
<dbReference type="PROSITE" id="PS51197">
    <property type="entry name" value="HTH_RRF2_2"/>
    <property type="match status" value="1"/>
</dbReference>
<name>A0A2W4W331_9CYAN</name>
<evidence type="ECO:0000256" key="1">
    <source>
        <dbReference type="ARBA" id="ARBA00023125"/>
    </source>
</evidence>
<dbReference type="EMBL" id="QBML01000020">
    <property type="protein sequence ID" value="PZO39026.1"/>
    <property type="molecule type" value="Genomic_DNA"/>
</dbReference>
<dbReference type="NCBIfam" id="TIGR00738">
    <property type="entry name" value="rrf2_super"/>
    <property type="match status" value="1"/>
</dbReference>
<reference evidence="2 3" key="2">
    <citation type="submission" date="2018-06" db="EMBL/GenBank/DDBJ databases">
        <title>Metagenomic assembly of (sub)arctic Cyanobacteria and their associated microbiome from non-axenic cultures.</title>
        <authorList>
            <person name="Baurain D."/>
        </authorList>
    </citation>
    <scope>NUCLEOTIDE SEQUENCE [LARGE SCALE GENOMIC DNA]</scope>
    <source>
        <strain evidence="2">ULC066bin1</strain>
    </source>
</reference>
<dbReference type="PROSITE" id="PS01332">
    <property type="entry name" value="HTH_RRF2_1"/>
    <property type="match status" value="1"/>
</dbReference>
<dbReference type="InterPro" id="IPR036388">
    <property type="entry name" value="WH-like_DNA-bd_sf"/>
</dbReference>
<accession>A0A2W4W331</accession>
<dbReference type="GO" id="GO:0003700">
    <property type="term" value="F:DNA-binding transcription factor activity"/>
    <property type="evidence" value="ECO:0007669"/>
    <property type="project" value="TreeGrafter"/>
</dbReference>
<dbReference type="InterPro" id="IPR000944">
    <property type="entry name" value="Tscrpt_reg_Rrf2"/>
</dbReference>
<gene>
    <name evidence="2" type="ORF">DCF19_14950</name>
</gene>
<dbReference type="GO" id="GO:0005829">
    <property type="term" value="C:cytosol"/>
    <property type="evidence" value="ECO:0007669"/>
    <property type="project" value="TreeGrafter"/>
</dbReference>
<dbReference type="SUPFAM" id="SSF46785">
    <property type="entry name" value="Winged helix' DNA-binding domain"/>
    <property type="match status" value="1"/>
</dbReference>
<reference evidence="2 3" key="1">
    <citation type="submission" date="2018-04" db="EMBL/GenBank/DDBJ databases">
        <authorList>
            <person name="Go L.Y."/>
            <person name="Mitchell J.A."/>
        </authorList>
    </citation>
    <scope>NUCLEOTIDE SEQUENCE [LARGE SCALE GENOMIC DNA]</scope>
    <source>
        <strain evidence="2">ULC066bin1</strain>
    </source>
</reference>
<protein>
    <submittedName>
        <fullName evidence="2">Transcriptional regulator</fullName>
    </submittedName>
</protein>
<keyword evidence="1" id="KW-0238">DNA-binding</keyword>
<proteinExistence type="predicted"/>
<dbReference type="PANTHER" id="PTHR33221:SF5">
    <property type="entry name" value="HTH-TYPE TRANSCRIPTIONAL REGULATOR ISCR"/>
    <property type="match status" value="1"/>
</dbReference>
<dbReference type="AlphaFoldDB" id="A0A2W4W331"/>
<dbReference type="PANTHER" id="PTHR33221">
    <property type="entry name" value="WINGED HELIX-TURN-HELIX TRANSCRIPTIONAL REGULATOR, RRF2 FAMILY"/>
    <property type="match status" value="1"/>
</dbReference>
<dbReference type="InterPro" id="IPR036390">
    <property type="entry name" value="WH_DNA-bd_sf"/>
</dbReference>
<evidence type="ECO:0000313" key="3">
    <source>
        <dbReference type="Proteomes" id="UP000249467"/>
    </source>
</evidence>
<dbReference type="Proteomes" id="UP000249467">
    <property type="component" value="Unassembled WGS sequence"/>
</dbReference>